<evidence type="ECO:0000313" key="2">
    <source>
        <dbReference type="Proteomes" id="UP000821845"/>
    </source>
</evidence>
<proteinExistence type="predicted"/>
<gene>
    <name evidence="1" type="ORF">HPB50_019999</name>
</gene>
<keyword evidence="2" id="KW-1185">Reference proteome</keyword>
<sequence length="209" mass="22791">MAPWNSGSGEQPPTRRPQNKRPGRRALQKHGPVAPVQRRELDRRSVGTWTHQHGTEAPRYFCSDAPWKAQRRVRRDLPVDRAPWPFRGCTATEVDAAAQGAQLPAPPEAVLCAECRGTVFHDSHYNGGWHAPRAGPAADDGGRAGEATMLGEAELAAFCLRRLQDNPRFAALLTPSAEPSPAPTTTEAGVRDTADANRADHVLDWSIDL</sequence>
<organism evidence="1 2">
    <name type="scientific">Hyalomma asiaticum</name>
    <name type="common">Tick</name>
    <dbReference type="NCBI Taxonomy" id="266040"/>
    <lineage>
        <taxon>Eukaryota</taxon>
        <taxon>Metazoa</taxon>
        <taxon>Ecdysozoa</taxon>
        <taxon>Arthropoda</taxon>
        <taxon>Chelicerata</taxon>
        <taxon>Arachnida</taxon>
        <taxon>Acari</taxon>
        <taxon>Parasitiformes</taxon>
        <taxon>Ixodida</taxon>
        <taxon>Ixodoidea</taxon>
        <taxon>Ixodidae</taxon>
        <taxon>Hyalomminae</taxon>
        <taxon>Hyalomma</taxon>
    </lineage>
</organism>
<evidence type="ECO:0000313" key="1">
    <source>
        <dbReference type="EMBL" id="KAH6922872.1"/>
    </source>
</evidence>
<name>A0ACB7RM00_HYAAI</name>
<protein>
    <submittedName>
        <fullName evidence="1">Uncharacterized protein</fullName>
    </submittedName>
</protein>
<accession>A0ACB7RM00</accession>
<reference evidence="1" key="1">
    <citation type="submission" date="2020-05" db="EMBL/GenBank/DDBJ databases">
        <title>Large-scale comparative analyses of tick genomes elucidate their genetic diversity and vector capacities.</title>
        <authorList>
            <person name="Jia N."/>
            <person name="Wang J."/>
            <person name="Shi W."/>
            <person name="Du L."/>
            <person name="Sun Y."/>
            <person name="Zhan W."/>
            <person name="Jiang J."/>
            <person name="Wang Q."/>
            <person name="Zhang B."/>
            <person name="Ji P."/>
            <person name="Sakyi L.B."/>
            <person name="Cui X."/>
            <person name="Yuan T."/>
            <person name="Jiang B."/>
            <person name="Yang W."/>
            <person name="Lam T.T.-Y."/>
            <person name="Chang Q."/>
            <person name="Ding S."/>
            <person name="Wang X."/>
            <person name="Zhu J."/>
            <person name="Ruan X."/>
            <person name="Zhao L."/>
            <person name="Wei J."/>
            <person name="Que T."/>
            <person name="Du C."/>
            <person name="Cheng J."/>
            <person name="Dai P."/>
            <person name="Han X."/>
            <person name="Huang E."/>
            <person name="Gao Y."/>
            <person name="Liu J."/>
            <person name="Shao H."/>
            <person name="Ye R."/>
            <person name="Li L."/>
            <person name="Wei W."/>
            <person name="Wang X."/>
            <person name="Wang C."/>
            <person name="Yang T."/>
            <person name="Huo Q."/>
            <person name="Li W."/>
            <person name="Guo W."/>
            <person name="Chen H."/>
            <person name="Zhou L."/>
            <person name="Ni X."/>
            <person name="Tian J."/>
            <person name="Zhou Y."/>
            <person name="Sheng Y."/>
            <person name="Liu T."/>
            <person name="Pan Y."/>
            <person name="Xia L."/>
            <person name="Li J."/>
            <person name="Zhao F."/>
            <person name="Cao W."/>
        </authorList>
    </citation>
    <scope>NUCLEOTIDE SEQUENCE</scope>
    <source>
        <strain evidence="1">Hyas-2018</strain>
    </source>
</reference>
<dbReference type="Proteomes" id="UP000821845">
    <property type="component" value="Chromosome 9"/>
</dbReference>
<dbReference type="EMBL" id="CM023489">
    <property type="protein sequence ID" value="KAH6922872.1"/>
    <property type="molecule type" value="Genomic_DNA"/>
</dbReference>
<comment type="caution">
    <text evidence="1">The sequence shown here is derived from an EMBL/GenBank/DDBJ whole genome shotgun (WGS) entry which is preliminary data.</text>
</comment>